<keyword evidence="6" id="KW-1185">Reference proteome</keyword>
<dbReference type="SFLD" id="SFLDG01135">
    <property type="entry name" value="C1.5.6:_HAD__Beta-PGM__Phospha"/>
    <property type="match status" value="1"/>
</dbReference>
<dbReference type="PANTHER" id="PTHR46193:SF21">
    <property type="entry name" value="SLL1138 PROTEIN"/>
    <property type="match status" value="1"/>
</dbReference>
<sequence>MKTKTTMLEAVIFDFDGVILDSEPLHYEACCMALKTIGISLSYTDYMTDYLGLSDKEMFPQLLMSKGHYLSPKEVNQLLDKKIESYAYLINSRNKLPFIPGVEQYLLNLRKAAIKIAICTGSTKTELLPVLERFKSGNLTHYFDVIVTSEEIQYGKPSPEGYLLTISRLGVLPKYCQAFEDSPYGIEAAKKAGLKVTALATTHRQQELKNADQVIANFEELLVEKSLSETEIV</sequence>
<dbReference type="Gene3D" id="1.10.150.240">
    <property type="entry name" value="Putative phosphatase, domain 2"/>
    <property type="match status" value="1"/>
</dbReference>
<dbReference type="Gene3D" id="3.40.50.1000">
    <property type="entry name" value="HAD superfamily/HAD-like"/>
    <property type="match status" value="1"/>
</dbReference>
<evidence type="ECO:0000256" key="4">
    <source>
        <dbReference type="ARBA" id="ARBA00022842"/>
    </source>
</evidence>
<evidence type="ECO:0000256" key="1">
    <source>
        <dbReference type="ARBA" id="ARBA00001946"/>
    </source>
</evidence>
<keyword evidence="4" id="KW-0460">Magnesium</keyword>
<evidence type="ECO:0000313" key="6">
    <source>
        <dbReference type="Proteomes" id="UP000630149"/>
    </source>
</evidence>
<dbReference type="GO" id="GO:0046872">
    <property type="term" value="F:metal ion binding"/>
    <property type="evidence" value="ECO:0007669"/>
    <property type="project" value="UniProtKB-KW"/>
</dbReference>
<dbReference type="SFLD" id="SFLDS00003">
    <property type="entry name" value="Haloacid_Dehalogenase"/>
    <property type="match status" value="1"/>
</dbReference>
<reference evidence="5" key="1">
    <citation type="journal article" date="2014" name="Int. J. Syst. Evol. Microbiol.">
        <title>Complete genome sequence of Corynebacterium casei LMG S-19264T (=DSM 44701T), isolated from a smear-ripened cheese.</title>
        <authorList>
            <consortium name="US DOE Joint Genome Institute (JGI-PGF)"/>
            <person name="Walter F."/>
            <person name="Albersmeier A."/>
            <person name="Kalinowski J."/>
            <person name="Ruckert C."/>
        </authorList>
    </citation>
    <scope>NUCLEOTIDE SEQUENCE</scope>
    <source>
        <strain evidence="5">JCM 13919</strain>
    </source>
</reference>
<keyword evidence="3" id="KW-0479">Metal-binding</keyword>
<organism evidence="5 6">
    <name type="scientific">Legionella impletisoli</name>
    <dbReference type="NCBI Taxonomy" id="343510"/>
    <lineage>
        <taxon>Bacteria</taxon>
        <taxon>Pseudomonadati</taxon>
        <taxon>Pseudomonadota</taxon>
        <taxon>Gammaproteobacteria</taxon>
        <taxon>Legionellales</taxon>
        <taxon>Legionellaceae</taxon>
        <taxon>Legionella</taxon>
    </lineage>
</organism>
<dbReference type="PRINTS" id="PR00413">
    <property type="entry name" value="HADHALOGNASE"/>
</dbReference>
<dbReference type="EMBL" id="BMOB01000001">
    <property type="protein sequence ID" value="GGI77773.1"/>
    <property type="molecule type" value="Genomic_DNA"/>
</dbReference>
<dbReference type="GO" id="GO:0003824">
    <property type="term" value="F:catalytic activity"/>
    <property type="evidence" value="ECO:0007669"/>
    <property type="project" value="UniProtKB-ARBA"/>
</dbReference>
<gene>
    <name evidence="5" type="ORF">GCM10007966_03010</name>
</gene>
<reference evidence="5" key="2">
    <citation type="submission" date="2020-09" db="EMBL/GenBank/DDBJ databases">
        <authorList>
            <person name="Sun Q."/>
            <person name="Ohkuma M."/>
        </authorList>
    </citation>
    <scope>NUCLEOTIDE SEQUENCE</scope>
    <source>
        <strain evidence="5">JCM 13919</strain>
    </source>
</reference>
<evidence type="ECO:0000313" key="5">
    <source>
        <dbReference type="EMBL" id="GGI77773.1"/>
    </source>
</evidence>
<dbReference type="InterPro" id="IPR006439">
    <property type="entry name" value="HAD-SF_hydro_IA"/>
</dbReference>
<dbReference type="Pfam" id="PF13419">
    <property type="entry name" value="HAD_2"/>
    <property type="match status" value="1"/>
</dbReference>
<dbReference type="InterPro" id="IPR041492">
    <property type="entry name" value="HAD_2"/>
</dbReference>
<dbReference type="NCBIfam" id="TIGR01509">
    <property type="entry name" value="HAD-SF-IA-v3"/>
    <property type="match status" value="1"/>
</dbReference>
<name>A0A917JMM1_9GAMM</name>
<dbReference type="InterPro" id="IPR023214">
    <property type="entry name" value="HAD_sf"/>
</dbReference>
<comment type="cofactor">
    <cofactor evidence="1">
        <name>Mg(2+)</name>
        <dbReference type="ChEBI" id="CHEBI:18420"/>
    </cofactor>
</comment>
<protein>
    <submittedName>
        <fullName evidence="5">Beta-phosphoglucomutase</fullName>
    </submittedName>
</protein>
<accession>A0A917JMM1</accession>
<proteinExistence type="inferred from homology"/>
<comment type="similarity">
    <text evidence="2">Belongs to the HAD-like hydrolase superfamily. CbbY/CbbZ/Gph/YieH family.</text>
</comment>
<dbReference type="InterPro" id="IPR023198">
    <property type="entry name" value="PGP-like_dom2"/>
</dbReference>
<dbReference type="SUPFAM" id="SSF56784">
    <property type="entry name" value="HAD-like"/>
    <property type="match status" value="1"/>
</dbReference>
<evidence type="ECO:0000256" key="3">
    <source>
        <dbReference type="ARBA" id="ARBA00022723"/>
    </source>
</evidence>
<dbReference type="AlphaFoldDB" id="A0A917JMM1"/>
<comment type="caution">
    <text evidence="5">The sequence shown here is derived from an EMBL/GenBank/DDBJ whole genome shotgun (WGS) entry which is preliminary data.</text>
</comment>
<dbReference type="InterPro" id="IPR051600">
    <property type="entry name" value="Beta-PGM-like"/>
</dbReference>
<dbReference type="RefSeq" id="WP_229669292.1">
    <property type="nucleotide sequence ID" value="NZ_BMOB01000001.1"/>
</dbReference>
<dbReference type="SFLD" id="SFLDG01129">
    <property type="entry name" value="C1.5:_HAD__Beta-PGM__Phosphata"/>
    <property type="match status" value="1"/>
</dbReference>
<evidence type="ECO:0000256" key="2">
    <source>
        <dbReference type="ARBA" id="ARBA00006171"/>
    </source>
</evidence>
<dbReference type="PANTHER" id="PTHR46193">
    <property type="entry name" value="6-PHOSPHOGLUCONATE PHOSPHATASE"/>
    <property type="match status" value="1"/>
</dbReference>
<dbReference type="Proteomes" id="UP000630149">
    <property type="component" value="Unassembled WGS sequence"/>
</dbReference>
<dbReference type="InterPro" id="IPR036412">
    <property type="entry name" value="HAD-like_sf"/>
</dbReference>